<keyword evidence="1" id="KW-0472">Membrane</keyword>
<dbReference type="AlphaFoldDB" id="A0A6A9UW67"/>
<reference evidence="2 3" key="1">
    <citation type="submission" date="2019-12" db="EMBL/GenBank/DDBJ databases">
        <title>Auraticoccus cholistani sp. nov., an actinomycete isolated from soil of Cholistan desert.</title>
        <authorList>
            <person name="Cheema M.T."/>
        </authorList>
    </citation>
    <scope>NUCLEOTIDE SEQUENCE [LARGE SCALE GENOMIC DNA]</scope>
    <source>
        <strain evidence="2 3">F435</strain>
    </source>
</reference>
<name>A0A6A9UW67_9ACTN</name>
<feature type="transmembrane region" description="Helical" evidence="1">
    <location>
        <begin position="12"/>
        <end position="31"/>
    </location>
</feature>
<evidence type="ECO:0000313" key="3">
    <source>
        <dbReference type="Proteomes" id="UP000435304"/>
    </source>
</evidence>
<dbReference type="EMBL" id="WPCU01000010">
    <property type="protein sequence ID" value="MVA77093.1"/>
    <property type="molecule type" value="Genomic_DNA"/>
</dbReference>
<accession>A0A6A9UW67</accession>
<protein>
    <submittedName>
        <fullName evidence="2">Uncharacterized protein</fullName>
    </submittedName>
</protein>
<dbReference type="RefSeq" id="WP_156611170.1">
    <property type="nucleotide sequence ID" value="NZ_WPCU01000010.1"/>
</dbReference>
<dbReference type="Proteomes" id="UP000435304">
    <property type="component" value="Unassembled WGS sequence"/>
</dbReference>
<organism evidence="2 3">
    <name type="scientific">Auraticoccus cholistanensis</name>
    <dbReference type="NCBI Taxonomy" id="2656650"/>
    <lineage>
        <taxon>Bacteria</taxon>
        <taxon>Bacillati</taxon>
        <taxon>Actinomycetota</taxon>
        <taxon>Actinomycetes</taxon>
        <taxon>Propionibacteriales</taxon>
        <taxon>Propionibacteriaceae</taxon>
        <taxon>Auraticoccus</taxon>
    </lineage>
</organism>
<feature type="transmembrane region" description="Helical" evidence="1">
    <location>
        <begin position="108"/>
        <end position="127"/>
    </location>
</feature>
<comment type="caution">
    <text evidence="2">The sequence shown here is derived from an EMBL/GenBank/DDBJ whole genome shotgun (WGS) entry which is preliminary data.</text>
</comment>
<keyword evidence="1" id="KW-0812">Transmembrane</keyword>
<keyword evidence="3" id="KW-1185">Reference proteome</keyword>
<evidence type="ECO:0000256" key="1">
    <source>
        <dbReference type="SAM" id="Phobius"/>
    </source>
</evidence>
<evidence type="ECO:0000313" key="2">
    <source>
        <dbReference type="EMBL" id="MVA77093.1"/>
    </source>
</evidence>
<gene>
    <name evidence="2" type="ORF">GC722_13815</name>
</gene>
<keyword evidence="1" id="KW-1133">Transmembrane helix</keyword>
<sequence>MSWYARPSWQLARQLGADLFVLVWAVAWWSAGRFLDSAVSALAGPARQTEQATAELVGSFRDAARSAGQVPGVGGELRTPLDAAAERLTQLSAAARGQAVQIERLADLVGVLVFLIPVAVVVAVWLPRRLRFAARSRAARRLVDSPADLDLFALRAMATLPLDQLARISDDPVAAWRAGDREVIAALADTALRREGLPPLPRGQR</sequence>
<proteinExistence type="predicted"/>